<reference evidence="9 10" key="1">
    <citation type="submission" date="2016-10" db="EMBL/GenBank/DDBJ databases">
        <authorList>
            <person name="de Groot N.N."/>
        </authorList>
    </citation>
    <scope>NUCLEOTIDE SEQUENCE [LARGE SCALE GENOMIC DNA]</scope>
    <source>
        <strain evidence="9 10">HL3</strain>
    </source>
</reference>
<comment type="similarity">
    <text evidence="7">Belongs to the glycosyltransferase group 1 family.</text>
</comment>
<feature type="domain" description="3-deoxy-D-manno-octulosonic-acid transferase N-terminal" evidence="8">
    <location>
        <begin position="34"/>
        <end position="203"/>
    </location>
</feature>
<protein>
    <recommendedName>
        <fullName evidence="3 7">3-deoxy-D-manno-octulosonic acid transferase</fullName>
        <shortName evidence="7">Kdo transferase</shortName>
        <ecNumber evidence="2 7">2.4.99.12</ecNumber>
    </recommendedName>
    <alternativeName>
        <fullName evidence="5 7">Lipid IV(A) 3-deoxy-D-manno-octulosonic acid transferase</fullName>
    </alternativeName>
</protein>
<evidence type="ECO:0000256" key="6">
    <source>
        <dbReference type="ARBA" id="ARBA00049183"/>
    </source>
</evidence>
<keyword evidence="7" id="KW-0448">Lipopolysaccharide biosynthesis</keyword>
<dbReference type="STRING" id="1123397.SAMN05660831_01534"/>
<keyword evidence="7" id="KW-0472">Membrane</keyword>
<dbReference type="Pfam" id="PF04413">
    <property type="entry name" value="Glycos_transf_N"/>
    <property type="match status" value="1"/>
</dbReference>
<evidence type="ECO:0000256" key="2">
    <source>
        <dbReference type="ARBA" id="ARBA00012621"/>
    </source>
</evidence>
<dbReference type="GO" id="GO:0043842">
    <property type="term" value="F:Kdo transferase activity"/>
    <property type="evidence" value="ECO:0007669"/>
    <property type="project" value="UniProtKB-EC"/>
</dbReference>
<comment type="pathway">
    <text evidence="1 7">Bacterial outer membrane biogenesis; LPS core biosynthesis.</text>
</comment>
<dbReference type="SUPFAM" id="SSF53756">
    <property type="entry name" value="UDP-Glycosyltransferase/glycogen phosphorylase"/>
    <property type="match status" value="1"/>
</dbReference>
<dbReference type="EC" id="2.4.99.12" evidence="2 7"/>
<evidence type="ECO:0000256" key="7">
    <source>
        <dbReference type="RuleBase" id="RU365103"/>
    </source>
</evidence>
<keyword evidence="7" id="KW-1003">Cell membrane</keyword>
<dbReference type="RefSeq" id="WP_093428174.1">
    <property type="nucleotide sequence ID" value="NZ_FOMJ01000004.1"/>
</dbReference>
<evidence type="ECO:0000313" key="9">
    <source>
        <dbReference type="EMBL" id="SFD36473.1"/>
    </source>
</evidence>
<dbReference type="Gene3D" id="3.40.50.2000">
    <property type="entry name" value="Glycogen Phosphorylase B"/>
    <property type="match status" value="1"/>
</dbReference>
<evidence type="ECO:0000259" key="8">
    <source>
        <dbReference type="Pfam" id="PF04413"/>
    </source>
</evidence>
<dbReference type="Proteomes" id="UP000198611">
    <property type="component" value="Unassembled WGS sequence"/>
</dbReference>
<comment type="catalytic activity">
    <reaction evidence="6 7">
        <text>lipid IVA (E. coli) + CMP-3-deoxy-beta-D-manno-octulosonate = alpha-Kdo-(2-&gt;6)-lipid IVA (E. coli) + CMP + H(+)</text>
        <dbReference type="Rhea" id="RHEA:28066"/>
        <dbReference type="ChEBI" id="CHEBI:15378"/>
        <dbReference type="ChEBI" id="CHEBI:58603"/>
        <dbReference type="ChEBI" id="CHEBI:60364"/>
        <dbReference type="ChEBI" id="CHEBI:60377"/>
        <dbReference type="ChEBI" id="CHEBI:85987"/>
        <dbReference type="EC" id="2.4.99.12"/>
    </reaction>
</comment>
<evidence type="ECO:0000256" key="1">
    <source>
        <dbReference type="ARBA" id="ARBA00004713"/>
    </source>
</evidence>
<dbReference type="AlphaFoldDB" id="A0A1I1RY53"/>
<dbReference type="InterPro" id="IPR038107">
    <property type="entry name" value="Glycos_transf_N_sf"/>
</dbReference>
<dbReference type="GO" id="GO:0009244">
    <property type="term" value="P:lipopolysaccharide core region biosynthetic process"/>
    <property type="evidence" value="ECO:0007669"/>
    <property type="project" value="UniProtKB-UniRule"/>
</dbReference>
<dbReference type="PANTHER" id="PTHR42755:SF1">
    <property type="entry name" value="3-DEOXY-D-MANNO-OCTULOSONIC ACID TRANSFERASE, MITOCHONDRIAL-RELATED"/>
    <property type="match status" value="1"/>
</dbReference>
<evidence type="ECO:0000256" key="4">
    <source>
        <dbReference type="ARBA" id="ARBA00022679"/>
    </source>
</evidence>
<keyword evidence="4 7" id="KW-0808">Transferase</keyword>
<dbReference type="InterPro" id="IPR039901">
    <property type="entry name" value="Kdotransferase"/>
</dbReference>
<sequence>MIRWWHHLVRMPGRPFRLLCHLAGLARGGHRADARQRLGLVADLPEQPYWFHAEEAGDLGLVEPVIRALREAERGATFLVTTGEPAAVARAEALFEDEEEGAAVLAPDDDPGPVRRFLRRADPLAALFAGLPNRSELLFAAADAGLAPLIIDPDDPPPRRRRALRAALAESGGVWVADGETAEAFADLAPGGEARVIGDLRLDAPAPTTQQAQKGDELRETWGPARPVWLALATEPGEEKAVFEVFQSLRGRWHNLLLALAPRDPGRAEEAVAPATDAGYRVYHRSKGGEPRIDTDVYLEDRPHDWPLACHTADLVFIGGSLHHGGNNPAPAAAAGRALISGRSLAAITPAAAALHDAGALLVVGGRDYLEEGAATLLADKERRQTMGQAAQAVAAPHAGAVAAVVEALRATADDR</sequence>
<keyword evidence="10" id="KW-1185">Reference proteome</keyword>
<dbReference type="GO" id="GO:0009245">
    <property type="term" value="P:lipid A biosynthetic process"/>
    <property type="evidence" value="ECO:0007669"/>
    <property type="project" value="TreeGrafter"/>
</dbReference>
<evidence type="ECO:0000256" key="5">
    <source>
        <dbReference type="ARBA" id="ARBA00031445"/>
    </source>
</evidence>
<dbReference type="InterPro" id="IPR007507">
    <property type="entry name" value="Glycos_transf_N"/>
</dbReference>
<organism evidence="9 10">
    <name type="scientific">Thiohalospira halophila DSM 15071</name>
    <dbReference type="NCBI Taxonomy" id="1123397"/>
    <lineage>
        <taxon>Bacteria</taxon>
        <taxon>Pseudomonadati</taxon>
        <taxon>Pseudomonadota</taxon>
        <taxon>Gammaproteobacteria</taxon>
        <taxon>Thiohalospirales</taxon>
        <taxon>Thiohalospiraceae</taxon>
        <taxon>Thiohalospira</taxon>
    </lineage>
</organism>
<dbReference type="PANTHER" id="PTHR42755">
    <property type="entry name" value="3-DEOXY-MANNO-OCTULOSONATE CYTIDYLYLTRANSFERASE"/>
    <property type="match status" value="1"/>
</dbReference>
<evidence type="ECO:0000313" key="10">
    <source>
        <dbReference type="Proteomes" id="UP000198611"/>
    </source>
</evidence>
<accession>A0A1I1RY53</accession>
<dbReference type="EMBL" id="FOMJ01000004">
    <property type="protein sequence ID" value="SFD36473.1"/>
    <property type="molecule type" value="Genomic_DNA"/>
</dbReference>
<dbReference type="Gene3D" id="3.40.50.11720">
    <property type="entry name" value="3-Deoxy-D-manno-octulosonic-acid transferase, N-terminal domain"/>
    <property type="match status" value="1"/>
</dbReference>
<dbReference type="GO" id="GO:0005886">
    <property type="term" value="C:plasma membrane"/>
    <property type="evidence" value="ECO:0007669"/>
    <property type="project" value="UniProtKB-SubCell"/>
</dbReference>
<name>A0A1I1RY53_9GAMM</name>
<proteinExistence type="inferred from homology"/>
<gene>
    <name evidence="9" type="ORF">SAMN05660831_01534</name>
</gene>
<dbReference type="UniPathway" id="UPA00958"/>
<evidence type="ECO:0000256" key="3">
    <source>
        <dbReference type="ARBA" id="ARBA00019077"/>
    </source>
</evidence>
<comment type="subcellular location">
    <subcellularLocation>
        <location evidence="7">Cell membrane</location>
    </subcellularLocation>
</comment>
<dbReference type="OrthoDB" id="9789797at2"/>
<comment type="function">
    <text evidence="7">Involved in lipopolysaccharide (LPS) biosynthesis. Catalyzes the transfer of 3-deoxy-D-manno-octulosonate (Kdo) residue(s) from CMP-Kdo to lipid IV(A), the tetraacyldisaccharide-1,4'-bisphosphate precursor of lipid A.</text>
</comment>